<dbReference type="Proteomes" id="UP000000323">
    <property type="component" value="Chromosome 1"/>
</dbReference>
<dbReference type="PANTHER" id="PTHR42915">
    <property type="entry name" value="HYPOTHETICAL 460 KDA PROTEIN IN FEUA-SIGW INTERGENIC REGION [PRECURSOR]"/>
    <property type="match status" value="1"/>
</dbReference>
<dbReference type="eggNOG" id="COG3876">
    <property type="taxonomic scope" value="Bacteria"/>
</dbReference>
<evidence type="ECO:0000313" key="3">
    <source>
        <dbReference type="EMBL" id="ACZ42419.1"/>
    </source>
</evidence>
<dbReference type="STRING" id="525904.Tter_1513"/>
<evidence type="ECO:0000313" key="4">
    <source>
        <dbReference type="Proteomes" id="UP000000323"/>
    </source>
</evidence>
<keyword evidence="4" id="KW-1185">Reference proteome</keyword>
<dbReference type="HOGENOM" id="CLU_033227_1_0_0"/>
<dbReference type="InterPro" id="IPR048502">
    <property type="entry name" value="NamZ_N"/>
</dbReference>
<dbReference type="PIRSF" id="PIRSF016719">
    <property type="entry name" value="UCP016719"/>
    <property type="match status" value="1"/>
</dbReference>
<dbReference type="GO" id="GO:0033922">
    <property type="term" value="F:peptidoglycan beta-N-acetylmuramidase activity"/>
    <property type="evidence" value="ECO:0007669"/>
    <property type="project" value="InterPro"/>
</dbReference>
<gene>
    <name evidence="3" type="ordered locus">Tter_1513</name>
</gene>
<proteinExistence type="predicted"/>
<reference evidence="4" key="1">
    <citation type="journal article" date="2010" name="Stand. Genomic Sci.">
        <title>Complete genome sequence of 'Thermobaculum terrenum' type strain (YNP1).</title>
        <authorList>
            <person name="Kiss H."/>
            <person name="Cleland D."/>
            <person name="Lapidus A."/>
            <person name="Lucas S."/>
            <person name="Glavina Del Rio T."/>
            <person name="Nolan M."/>
            <person name="Tice H."/>
            <person name="Han C."/>
            <person name="Goodwin L."/>
            <person name="Pitluck S."/>
            <person name="Liolios K."/>
            <person name="Ivanova N."/>
            <person name="Mavromatis K."/>
            <person name="Ovchinnikova G."/>
            <person name="Pati A."/>
            <person name="Chen A."/>
            <person name="Palaniappan K."/>
            <person name="Land M."/>
            <person name="Hauser L."/>
            <person name="Chang Y."/>
            <person name="Jeffries C."/>
            <person name="Lu M."/>
            <person name="Brettin T."/>
            <person name="Detter J."/>
            <person name="Goker M."/>
            <person name="Tindall B."/>
            <person name="Beck B."/>
            <person name="McDermott T."/>
            <person name="Woyke T."/>
            <person name="Bristow J."/>
            <person name="Eisen J."/>
            <person name="Markowitz V."/>
            <person name="Hugenholtz P."/>
            <person name="Kyrpides N."/>
            <person name="Klenk H."/>
            <person name="Cheng J."/>
        </authorList>
    </citation>
    <scope>NUCLEOTIDE SEQUENCE [LARGE SCALE GENOMIC DNA]</scope>
    <source>
        <strain evidence="4">ATCC BAA-798 / YNP1</strain>
    </source>
</reference>
<accession>D1CCA4</accession>
<feature type="domain" description="Peptidoglycan beta-N-acetylmuramidase NamZ N-terminal" evidence="1">
    <location>
        <begin position="25"/>
        <end position="225"/>
    </location>
</feature>
<evidence type="ECO:0000259" key="2">
    <source>
        <dbReference type="Pfam" id="PF20732"/>
    </source>
</evidence>
<dbReference type="AlphaFoldDB" id="D1CCA4"/>
<feature type="domain" description="Peptidoglycan beta-N-acetylmuramidase NamZ C-terminal" evidence="2">
    <location>
        <begin position="229"/>
        <end position="387"/>
    </location>
</feature>
<dbReference type="Gene3D" id="3.40.50.12170">
    <property type="entry name" value="Uncharacterised protein PF07075, DUF1343"/>
    <property type="match status" value="1"/>
</dbReference>
<evidence type="ECO:0008006" key="5">
    <source>
        <dbReference type="Google" id="ProtNLM"/>
    </source>
</evidence>
<dbReference type="Pfam" id="PF07075">
    <property type="entry name" value="NamZ_N"/>
    <property type="match status" value="1"/>
</dbReference>
<dbReference type="RefSeq" id="WP_012875453.1">
    <property type="nucleotide sequence ID" value="NC_013525.1"/>
</dbReference>
<dbReference type="KEGG" id="ttr:Tter_1513"/>
<dbReference type="InterPro" id="IPR048503">
    <property type="entry name" value="NamZ_C"/>
</dbReference>
<dbReference type="Gene3D" id="3.90.1150.140">
    <property type="match status" value="1"/>
</dbReference>
<dbReference type="InterPro" id="IPR008302">
    <property type="entry name" value="NamZ"/>
</dbReference>
<name>D1CCA4_THET1</name>
<dbReference type="PANTHER" id="PTHR42915:SF1">
    <property type="entry name" value="PEPTIDOGLYCAN BETA-N-ACETYLMURAMIDASE NAMZ"/>
    <property type="match status" value="1"/>
</dbReference>
<dbReference type="Pfam" id="PF20732">
    <property type="entry name" value="NamZ_C"/>
    <property type="match status" value="1"/>
</dbReference>
<dbReference type="EMBL" id="CP001825">
    <property type="protein sequence ID" value="ACZ42419.1"/>
    <property type="molecule type" value="Genomic_DNA"/>
</dbReference>
<sequence>MRRRITTGLEKLLSQGSEAVEGRPIALLTNHTGVDRNMRHIVDLLASDDRFDLVALLAPEHGIRGEVQAGEKVSSYVDPRTGIPVYSLYGESYEPEDQLLRDIDAIVVDLQDVGVRYATYTSTLLRVMTKASLFDVDVIILDRPNPLSPKGIQGPLLQKEYTSFVGFHNVPVLHGMTLGEAACLLAHELGLREPIVIKMEGWERNLWYDDTDLVWVQPSPNLPTMDSLLLYPGTCLIEGTNISEGRGTTRPFEYIGAPWIDPYALLETLKIFEFPGVLFRATYFTPMFSKHSGRSCGGVQVHILDRYALRQVELGAYLLRAFYLQDEGKFEWIQNSEGKFFVDLLIGSDKLRKAVTSNTNSEFLDLVTVWREDALSFIDRFREVQLYQ</sequence>
<protein>
    <recommendedName>
        <fullName evidence="5">DUF1343 domain-containing protein</fullName>
    </recommendedName>
</protein>
<evidence type="ECO:0000259" key="1">
    <source>
        <dbReference type="Pfam" id="PF07075"/>
    </source>
</evidence>
<organism evidence="3 4">
    <name type="scientific">Thermobaculum terrenum (strain ATCC BAA-798 / CCMEE 7001 / YNP1)</name>
    <dbReference type="NCBI Taxonomy" id="525904"/>
    <lineage>
        <taxon>Bacteria</taxon>
        <taxon>Bacillati</taxon>
        <taxon>Chloroflexota</taxon>
        <taxon>Chloroflexia</taxon>
        <taxon>Candidatus Thermobaculales</taxon>
        <taxon>Candidatus Thermobaculaceae</taxon>
        <taxon>Thermobaculum</taxon>
    </lineage>
</organism>
<dbReference type="OrthoDB" id="9801061at2"/>